<accession>B4H5X3</accession>
<sequence length="90" mass="9906">MGKSADTLALDTETKQTELMIMNAMTSFCLKECKPSQHESHFSSLEECSLACKNIFLELLTDFNQSECQCPCKCHGAEPAPLEGQTNSSI</sequence>
<evidence type="ECO:0000313" key="2">
    <source>
        <dbReference type="Proteomes" id="UP000008744"/>
    </source>
</evidence>
<name>B4H5X3_DROPE</name>
<reference evidence="1 2" key="1">
    <citation type="journal article" date="2007" name="Nature">
        <title>Evolution of genes and genomes on the Drosophila phylogeny.</title>
        <authorList>
            <consortium name="Drosophila 12 Genomes Consortium"/>
            <person name="Clark A.G."/>
            <person name="Eisen M.B."/>
            <person name="Smith D.R."/>
            <person name="Bergman C.M."/>
            <person name="Oliver B."/>
            <person name="Markow T.A."/>
            <person name="Kaufman T.C."/>
            <person name="Kellis M."/>
            <person name="Gelbart W."/>
            <person name="Iyer V.N."/>
            <person name="Pollard D.A."/>
            <person name="Sackton T.B."/>
            <person name="Larracuente A.M."/>
            <person name="Singh N.D."/>
            <person name="Abad J.P."/>
            <person name="Abt D.N."/>
            <person name="Adryan B."/>
            <person name="Aguade M."/>
            <person name="Akashi H."/>
            <person name="Anderson W.W."/>
            <person name="Aquadro C.F."/>
            <person name="Ardell D.H."/>
            <person name="Arguello R."/>
            <person name="Artieri C.G."/>
            <person name="Barbash D.A."/>
            <person name="Barker D."/>
            <person name="Barsanti P."/>
            <person name="Batterham P."/>
            <person name="Batzoglou S."/>
            <person name="Begun D."/>
            <person name="Bhutkar A."/>
            <person name="Blanco E."/>
            <person name="Bosak S.A."/>
            <person name="Bradley R.K."/>
            <person name="Brand A.D."/>
            <person name="Brent M.R."/>
            <person name="Brooks A.N."/>
            <person name="Brown R.H."/>
            <person name="Butlin R.K."/>
            <person name="Caggese C."/>
            <person name="Calvi B.R."/>
            <person name="Bernardo de Carvalho A."/>
            <person name="Caspi A."/>
            <person name="Castrezana S."/>
            <person name="Celniker S.E."/>
            <person name="Chang J.L."/>
            <person name="Chapple C."/>
            <person name="Chatterji S."/>
            <person name="Chinwalla A."/>
            <person name="Civetta A."/>
            <person name="Clifton S.W."/>
            <person name="Comeron J.M."/>
            <person name="Costello J.C."/>
            <person name="Coyne J.A."/>
            <person name="Daub J."/>
            <person name="David R.G."/>
            <person name="Delcher A.L."/>
            <person name="Delehaunty K."/>
            <person name="Do C.B."/>
            <person name="Ebling H."/>
            <person name="Edwards K."/>
            <person name="Eickbush T."/>
            <person name="Evans J.D."/>
            <person name="Filipski A."/>
            <person name="Findeiss S."/>
            <person name="Freyhult E."/>
            <person name="Fulton L."/>
            <person name="Fulton R."/>
            <person name="Garcia A.C."/>
            <person name="Gardiner A."/>
            <person name="Garfield D.A."/>
            <person name="Garvin B.E."/>
            <person name="Gibson G."/>
            <person name="Gilbert D."/>
            <person name="Gnerre S."/>
            <person name="Godfrey J."/>
            <person name="Good R."/>
            <person name="Gotea V."/>
            <person name="Gravely B."/>
            <person name="Greenberg A.J."/>
            <person name="Griffiths-Jones S."/>
            <person name="Gross S."/>
            <person name="Guigo R."/>
            <person name="Gustafson E.A."/>
            <person name="Haerty W."/>
            <person name="Hahn M.W."/>
            <person name="Halligan D.L."/>
            <person name="Halpern A.L."/>
            <person name="Halter G.M."/>
            <person name="Han M.V."/>
            <person name="Heger A."/>
            <person name="Hillier L."/>
            <person name="Hinrichs A.S."/>
            <person name="Holmes I."/>
            <person name="Hoskins R.A."/>
            <person name="Hubisz M.J."/>
            <person name="Hultmark D."/>
            <person name="Huntley M.A."/>
            <person name="Jaffe D.B."/>
            <person name="Jagadeeshan S."/>
            <person name="Jeck W.R."/>
            <person name="Johnson J."/>
            <person name="Jones C.D."/>
            <person name="Jordan W.C."/>
            <person name="Karpen G.H."/>
            <person name="Kataoka E."/>
            <person name="Keightley P.D."/>
            <person name="Kheradpour P."/>
            <person name="Kirkness E.F."/>
            <person name="Koerich L.B."/>
            <person name="Kristiansen K."/>
            <person name="Kudrna D."/>
            <person name="Kulathinal R.J."/>
            <person name="Kumar S."/>
            <person name="Kwok R."/>
            <person name="Lander E."/>
            <person name="Langley C.H."/>
            <person name="Lapoint R."/>
            <person name="Lazzaro B.P."/>
            <person name="Lee S.J."/>
            <person name="Levesque L."/>
            <person name="Li R."/>
            <person name="Lin C.F."/>
            <person name="Lin M.F."/>
            <person name="Lindblad-Toh K."/>
            <person name="Llopart A."/>
            <person name="Long M."/>
            <person name="Low L."/>
            <person name="Lozovsky E."/>
            <person name="Lu J."/>
            <person name="Luo M."/>
            <person name="Machado C.A."/>
            <person name="Makalowski W."/>
            <person name="Marzo M."/>
            <person name="Matsuda M."/>
            <person name="Matzkin L."/>
            <person name="McAllister B."/>
            <person name="McBride C.S."/>
            <person name="McKernan B."/>
            <person name="McKernan K."/>
            <person name="Mendez-Lago M."/>
            <person name="Minx P."/>
            <person name="Mollenhauer M.U."/>
            <person name="Montooth K."/>
            <person name="Mount S.M."/>
            <person name="Mu X."/>
            <person name="Myers E."/>
            <person name="Negre B."/>
            <person name="Newfeld S."/>
            <person name="Nielsen R."/>
            <person name="Noor M.A."/>
            <person name="O'Grady P."/>
            <person name="Pachter L."/>
            <person name="Papaceit M."/>
            <person name="Parisi M.J."/>
            <person name="Parisi M."/>
            <person name="Parts L."/>
            <person name="Pedersen J.S."/>
            <person name="Pesole G."/>
            <person name="Phillippy A.M."/>
            <person name="Ponting C.P."/>
            <person name="Pop M."/>
            <person name="Porcelli D."/>
            <person name="Powell J.R."/>
            <person name="Prohaska S."/>
            <person name="Pruitt K."/>
            <person name="Puig M."/>
            <person name="Quesneville H."/>
            <person name="Ram K.R."/>
            <person name="Rand D."/>
            <person name="Rasmussen M.D."/>
            <person name="Reed L.K."/>
            <person name="Reenan R."/>
            <person name="Reily A."/>
            <person name="Remington K.A."/>
            <person name="Rieger T.T."/>
            <person name="Ritchie M.G."/>
            <person name="Robin C."/>
            <person name="Rogers Y.H."/>
            <person name="Rohde C."/>
            <person name="Rozas J."/>
            <person name="Rubenfield M.J."/>
            <person name="Ruiz A."/>
            <person name="Russo S."/>
            <person name="Salzberg S.L."/>
            <person name="Sanchez-Gracia A."/>
            <person name="Saranga D.J."/>
            <person name="Sato H."/>
            <person name="Schaeffer S.W."/>
            <person name="Schatz M.C."/>
            <person name="Schlenke T."/>
            <person name="Schwartz R."/>
            <person name="Segarra C."/>
            <person name="Singh R.S."/>
            <person name="Sirot L."/>
            <person name="Sirota M."/>
            <person name="Sisneros N.B."/>
            <person name="Smith C.D."/>
            <person name="Smith T.F."/>
            <person name="Spieth J."/>
            <person name="Stage D.E."/>
            <person name="Stark A."/>
            <person name="Stephan W."/>
            <person name="Strausberg R.L."/>
            <person name="Strempel S."/>
            <person name="Sturgill D."/>
            <person name="Sutton G."/>
            <person name="Sutton G.G."/>
            <person name="Tao W."/>
            <person name="Teichmann S."/>
            <person name="Tobari Y.N."/>
            <person name="Tomimura Y."/>
            <person name="Tsolas J.M."/>
            <person name="Valente V.L."/>
            <person name="Venter E."/>
            <person name="Venter J.C."/>
            <person name="Vicario S."/>
            <person name="Vieira F.G."/>
            <person name="Vilella A.J."/>
            <person name="Villasante A."/>
            <person name="Walenz B."/>
            <person name="Wang J."/>
            <person name="Wasserman M."/>
            <person name="Watts T."/>
            <person name="Wilson D."/>
            <person name="Wilson R.K."/>
            <person name="Wing R.A."/>
            <person name="Wolfner M.F."/>
            <person name="Wong A."/>
            <person name="Wong G.K."/>
            <person name="Wu C.I."/>
            <person name="Wu G."/>
            <person name="Yamamoto D."/>
            <person name="Yang H.P."/>
            <person name="Yang S.P."/>
            <person name="Yorke J.A."/>
            <person name="Yoshida K."/>
            <person name="Zdobnov E."/>
            <person name="Zhang P."/>
            <person name="Zhang Y."/>
            <person name="Zimin A.V."/>
            <person name="Baldwin J."/>
            <person name="Abdouelleil A."/>
            <person name="Abdulkadir J."/>
            <person name="Abebe A."/>
            <person name="Abera B."/>
            <person name="Abreu J."/>
            <person name="Acer S.C."/>
            <person name="Aftuck L."/>
            <person name="Alexander A."/>
            <person name="An P."/>
            <person name="Anderson E."/>
            <person name="Anderson S."/>
            <person name="Arachi H."/>
            <person name="Azer M."/>
            <person name="Bachantsang P."/>
            <person name="Barry A."/>
            <person name="Bayul T."/>
            <person name="Berlin A."/>
            <person name="Bessette D."/>
            <person name="Bloom T."/>
            <person name="Blye J."/>
            <person name="Boguslavskiy L."/>
            <person name="Bonnet C."/>
            <person name="Boukhgalter B."/>
            <person name="Bourzgui I."/>
            <person name="Brown A."/>
            <person name="Cahill P."/>
            <person name="Channer S."/>
            <person name="Cheshatsang Y."/>
            <person name="Chuda L."/>
            <person name="Citroen M."/>
            <person name="Collymore A."/>
            <person name="Cooke P."/>
            <person name="Costello M."/>
            <person name="D'Aco K."/>
            <person name="Daza R."/>
            <person name="De Haan G."/>
            <person name="DeGray S."/>
            <person name="DeMaso C."/>
            <person name="Dhargay N."/>
            <person name="Dooley K."/>
            <person name="Dooley E."/>
            <person name="Doricent M."/>
            <person name="Dorje P."/>
            <person name="Dorjee K."/>
            <person name="Dupes A."/>
            <person name="Elong R."/>
            <person name="Falk J."/>
            <person name="Farina A."/>
            <person name="Faro S."/>
            <person name="Ferguson D."/>
            <person name="Fisher S."/>
            <person name="Foley C.D."/>
            <person name="Franke A."/>
            <person name="Friedrich D."/>
            <person name="Gadbois L."/>
            <person name="Gearin G."/>
            <person name="Gearin C.R."/>
            <person name="Giannoukos G."/>
            <person name="Goode T."/>
            <person name="Graham J."/>
            <person name="Grandbois E."/>
            <person name="Grewal S."/>
            <person name="Gyaltsen K."/>
            <person name="Hafez N."/>
            <person name="Hagos B."/>
            <person name="Hall J."/>
            <person name="Henson C."/>
            <person name="Hollinger A."/>
            <person name="Honan T."/>
            <person name="Huard M.D."/>
            <person name="Hughes L."/>
            <person name="Hurhula B."/>
            <person name="Husby M.E."/>
            <person name="Kamat A."/>
            <person name="Kanga B."/>
            <person name="Kashin S."/>
            <person name="Khazanovich D."/>
            <person name="Kisner P."/>
            <person name="Lance K."/>
            <person name="Lara M."/>
            <person name="Lee W."/>
            <person name="Lennon N."/>
            <person name="Letendre F."/>
            <person name="LeVine R."/>
            <person name="Lipovsky A."/>
            <person name="Liu X."/>
            <person name="Liu J."/>
            <person name="Liu S."/>
            <person name="Lokyitsang T."/>
            <person name="Lokyitsang Y."/>
            <person name="Lubonja R."/>
            <person name="Lui A."/>
            <person name="MacDonald P."/>
            <person name="Magnisalis V."/>
            <person name="Maru K."/>
            <person name="Matthews C."/>
            <person name="McCusker W."/>
            <person name="McDonough S."/>
            <person name="Mehta T."/>
            <person name="Meldrim J."/>
            <person name="Meneus L."/>
            <person name="Mihai O."/>
            <person name="Mihalev A."/>
            <person name="Mihova T."/>
            <person name="Mittelman R."/>
            <person name="Mlenga V."/>
            <person name="Montmayeur A."/>
            <person name="Mulrain L."/>
            <person name="Navidi A."/>
            <person name="Naylor J."/>
            <person name="Negash T."/>
            <person name="Nguyen T."/>
            <person name="Nguyen N."/>
            <person name="Nicol R."/>
            <person name="Norbu C."/>
            <person name="Norbu N."/>
            <person name="Novod N."/>
            <person name="O'Neill B."/>
            <person name="Osman S."/>
            <person name="Markiewicz E."/>
            <person name="Oyono O.L."/>
            <person name="Patti C."/>
            <person name="Phunkhang P."/>
            <person name="Pierre F."/>
            <person name="Priest M."/>
            <person name="Raghuraman S."/>
            <person name="Rege F."/>
            <person name="Reyes R."/>
            <person name="Rise C."/>
            <person name="Rogov P."/>
            <person name="Ross K."/>
            <person name="Ryan E."/>
            <person name="Settipalli S."/>
            <person name="Shea T."/>
            <person name="Sherpa N."/>
            <person name="Shi L."/>
            <person name="Shih D."/>
            <person name="Sparrow T."/>
            <person name="Spaulding J."/>
            <person name="Stalker J."/>
            <person name="Stange-Thomann N."/>
            <person name="Stavropoulos S."/>
            <person name="Stone C."/>
            <person name="Strader C."/>
            <person name="Tesfaye S."/>
            <person name="Thomson T."/>
            <person name="Thoulutsang Y."/>
            <person name="Thoulutsang D."/>
            <person name="Topham K."/>
            <person name="Topping I."/>
            <person name="Tsamla T."/>
            <person name="Vassiliev H."/>
            <person name="Vo A."/>
            <person name="Wangchuk T."/>
            <person name="Wangdi T."/>
            <person name="Weiand M."/>
            <person name="Wilkinson J."/>
            <person name="Wilson A."/>
            <person name="Yadav S."/>
            <person name="Young G."/>
            <person name="Yu Q."/>
            <person name="Zembek L."/>
            <person name="Zhong D."/>
            <person name="Zimmer A."/>
            <person name="Zwirko Z."/>
            <person name="Jaffe D.B."/>
            <person name="Alvarez P."/>
            <person name="Brockman W."/>
            <person name="Butler J."/>
            <person name="Chin C."/>
            <person name="Gnerre S."/>
            <person name="Grabherr M."/>
            <person name="Kleber M."/>
            <person name="Mauceli E."/>
            <person name="MacCallum I."/>
        </authorList>
    </citation>
    <scope>NUCLEOTIDE SEQUENCE [LARGE SCALE GENOMIC DNA]</scope>
    <source>
        <strain evidence="2">MSH-3 / Tucson 14011-0111.49</strain>
    </source>
</reference>
<proteinExistence type="predicted"/>
<gene>
    <name evidence="1" type="primary">Dper\GL24665</name>
    <name evidence="1" type="ORF">Dper_GL24665</name>
</gene>
<protein>
    <submittedName>
        <fullName evidence="1">GL24665</fullName>
    </submittedName>
</protein>
<dbReference type="Proteomes" id="UP000008744">
    <property type="component" value="Unassembled WGS sequence"/>
</dbReference>
<organism evidence="2">
    <name type="scientific">Drosophila persimilis</name>
    <name type="common">Fruit fly</name>
    <dbReference type="NCBI Taxonomy" id="7234"/>
    <lineage>
        <taxon>Eukaryota</taxon>
        <taxon>Metazoa</taxon>
        <taxon>Ecdysozoa</taxon>
        <taxon>Arthropoda</taxon>
        <taxon>Hexapoda</taxon>
        <taxon>Insecta</taxon>
        <taxon>Pterygota</taxon>
        <taxon>Neoptera</taxon>
        <taxon>Endopterygota</taxon>
        <taxon>Diptera</taxon>
        <taxon>Brachycera</taxon>
        <taxon>Muscomorpha</taxon>
        <taxon>Ephydroidea</taxon>
        <taxon>Drosophilidae</taxon>
        <taxon>Drosophila</taxon>
        <taxon>Sophophora</taxon>
    </lineage>
</organism>
<dbReference type="EMBL" id="CH479212">
    <property type="protein sequence ID" value="EDW33190.1"/>
    <property type="molecule type" value="Genomic_DNA"/>
</dbReference>
<dbReference type="AlphaFoldDB" id="B4H5X3"/>
<dbReference type="OMA" id="MIMNAMT"/>
<evidence type="ECO:0000313" key="1">
    <source>
        <dbReference type="EMBL" id="EDW33190.1"/>
    </source>
</evidence>
<keyword evidence="2" id="KW-1185">Reference proteome</keyword>
<dbReference type="HOGENOM" id="CLU_2443148_0_0_1"/>